<organism evidence="4 5">
    <name type="scientific">Knufia fluminis</name>
    <dbReference type="NCBI Taxonomy" id="191047"/>
    <lineage>
        <taxon>Eukaryota</taxon>
        <taxon>Fungi</taxon>
        <taxon>Dikarya</taxon>
        <taxon>Ascomycota</taxon>
        <taxon>Pezizomycotina</taxon>
        <taxon>Eurotiomycetes</taxon>
        <taxon>Chaetothyriomycetidae</taxon>
        <taxon>Chaetothyriales</taxon>
        <taxon>Trichomeriaceae</taxon>
        <taxon>Knufia</taxon>
    </lineage>
</organism>
<dbReference type="Gene3D" id="3.40.50.720">
    <property type="entry name" value="NAD(P)-binding Rossmann-like Domain"/>
    <property type="match status" value="1"/>
</dbReference>
<keyword evidence="2" id="KW-0560">Oxidoreductase</keyword>
<reference evidence="4 5" key="1">
    <citation type="submission" date="2022-12" db="EMBL/GenBank/DDBJ databases">
        <title>Genomic features and morphological characterization of a novel Knufia sp. strain isolated from spacecraft assembly facility.</title>
        <authorList>
            <person name="Teixeira M."/>
            <person name="Chander A.M."/>
            <person name="Stajich J.E."/>
            <person name="Venkateswaran K."/>
        </authorList>
    </citation>
    <scope>NUCLEOTIDE SEQUENCE [LARGE SCALE GENOMIC DNA]</scope>
    <source>
        <strain evidence="4 5">FJI-L2-BK-P2</strain>
    </source>
</reference>
<dbReference type="InterPro" id="IPR047122">
    <property type="entry name" value="Trans-enoyl_RdTase-like"/>
</dbReference>
<dbReference type="EMBL" id="JAKLMC020000006">
    <property type="protein sequence ID" value="KAK5955594.1"/>
    <property type="molecule type" value="Genomic_DNA"/>
</dbReference>
<dbReference type="Pfam" id="PF08240">
    <property type="entry name" value="ADH_N"/>
    <property type="match status" value="1"/>
</dbReference>
<evidence type="ECO:0000259" key="3">
    <source>
        <dbReference type="SMART" id="SM00829"/>
    </source>
</evidence>
<evidence type="ECO:0000313" key="5">
    <source>
        <dbReference type="Proteomes" id="UP001316803"/>
    </source>
</evidence>
<evidence type="ECO:0000256" key="1">
    <source>
        <dbReference type="ARBA" id="ARBA00008072"/>
    </source>
</evidence>
<dbReference type="SMART" id="SM00829">
    <property type="entry name" value="PKS_ER"/>
    <property type="match status" value="1"/>
</dbReference>
<accession>A0AAN8I7A3</accession>
<dbReference type="CDD" id="cd08249">
    <property type="entry name" value="enoyl_reductase_like"/>
    <property type="match status" value="1"/>
</dbReference>
<sequence>MSPSHPAIVTVRPSSPLQILQIPTPNPTTNEVKLIVQYTASTPLDHHQASAHLLVTPPQILGDGVAGTVLSTGPDVTRYKLGDQVFGFVWRNAKEKAHQLYCVCPENLLGRVPEGKSMQEAVVLGNNFVTVWHTFTREFGFELPWNRGLDGGAKGKPEGYVPPKREVETEGGRKKWILVWGGSSSCGMYGIQVLRYYGYGNVIAVAGSRHHGTLKRYGAEVCFDYRGEGDVVERVKEFVWKDGGEVAYIFDCIGSLEGSLRPVARIASAEGCKIAVLLPVVVKDAAPGVKPEYEMDVTKCADWAEGVMPSGVRTHFWMDNKVLAETLQTEIMPWALETGVVEPNAQIIVEGETMLERAQSALNMLRDKKVSGGRLVWRVAEQKQVAEALDGIRQ</sequence>
<protein>
    <recommendedName>
        <fullName evidence="3">Enoyl reductase (ER) domain-containing protein</fullName>
    </recommendedName>
</protein>
<dbReference type="InterPro" id="IPR013154">
    <property type="entry name" value="ADH-like_N"/>
</dbReference>
<dbReference type="GO" id="GO:0016651">
    <property type="term" value="F:oxidoreductase activity, acting on NAD(P)H"/>
    <property type="evidence" value="ECO:0007669"/>
    <property type="project" value="InterPro"/>
</dbReference>
<comment type="similarity">
    <text evidence="1">Belongs to the zinc-containing alcohol dehydrogenase family.</text>
</comment>
<dbReference type="InterPro" id="IPR036291">
    <property type="entry name" value="NAD(P)-bd_dom_sf"/>
</dbReference>
<dbReference type="InterPro" id="IPR020843">
    <property type="entry name" value="ER"/>
</dbReference>
<gene>
    <name evidence="4" type="ORF">OHC33_003235</name>
</gene>
<evidence type="ECO:0000256" key="2">
    <source>
        <dbReference type="ARBA" id="ARBA00023002"/>
    </source>
</evidence>
<dbReference type="Proteomes" id="UP001316803">
    <property type="component" value="Unassembled WGS sequence"/>
</dbReference>
<evidence type="ECO:0000313" key="4">
    <source>
        <dbReference type="EMBL" id="KAK5955594.1"/>
    </source>
</evidence>
<feature type="domain" description="Enoyl reductase (ER)" evidence="3">
    <location>
        <begin position="12"/>
        <end position="377"/>
    </location>
</feature>
<dbReference type="Pfam" id="PF00107">
    <property type="entry name" value="ADH_zinc_N"/>
    <property type="match status" value="1"/>
</dbReference>
<dbReference type="SUPFAM" id="SSF51735">
    <property type="entry name" value="NAD(P)-binding Rossmann-fold domains"/>
    <property type="match status" value="1"/>
</dbReference>
<dbReference type="SUPFAM" id="SSF50129">
    <property type="entry name" value="GroES-like"/>
    <property type="match status" value="1"/>
</dbReference>
<dbReference type="InterPro" id="IPR013149">
    <property type="entry name" value="ADH-like_C"/>
</dbReference>
<name>A0AAN8I7A3_9EURO</name>
<dbReference type="AlphaFoldDB" id="A0AAN8I7A3"/>
<proteinExistence type="inferred from homology"/>
<dbReference type="InterPro" id="IPR011032">
    <property type="entry name" value="GroES-like_sf"/>
</dbReference>
<comment type="caution">
    <text evidence="4">The sequence shown here is derived from an EMBL/GenBank/DDBJ whole genome shotgun (WGS) entry which is preliminary data.</text>
</comment>
<keyword evidence="5" id="KW-1185">Reference proteome</keyword>
<dbReference type="PANTHER" id="PTHR45348:SF3">
    <property type="entry name" value="ENOYL REDUCTASE (ER) DOMAIN-CONTAINING PROTEIN"/>
    <property type="match status" value="1"/>
</dbReference>
<dbReference type="Gene3D" id="3.90.180.10">
    <property type="entry name" value="Medium-chain alcohol dehydrogenases, catalytic domain"/>
    <property type="match status" value="1"/>
</dbReference>
<dbReference type="PANTHER" id="PTHR45348">
    <property type="entry name" value="HYPOTHETICAL OXIDOREDUCTASE (EUROFUNG)"/>
    <property type="match status" value="1"/>
</dbReference>